<reference evidence="2 3" key="2">
    <citation type="journal article" date="2018" name="New Phytol.">
        <title>High intraspecific genome diversity in the model arbuscular mycorrhizal symbiont Rhizophagus irregularis.</title>
        <authorList>
            <person name="Chen E.C.H."/>
            <person name="Morin E."/>
            <person name="Beaudet D."/>
            <person name="Noel J."/>
            <person name="Yildirir G."/>
            <person name="Ndikumana S."/>
            <person name="Charron P."/>
            <person name="St-Onge C."/>
            <person name="Giorgi J."/>
            <person name="Kruger M."/>
            <person name="Marton T."/>
            <person name="Ropars J."/>
            <person name="Grigoriev I.V."/>
            <person name="Hainaut M."/>
            <person name="Henrissat B."/>
            <person name="Roux C."/>
            <person name="Martin F."/>
            <person name="Corradi N."/>
        </authorList>
    </citation>
    <scope>NUCLEOTIDE SEQUENCE [LARGE SCALE GENOMIC DNA]</scope>
    <source>
        <strain evidence="2 3">DAOM 197198</strain>
    </source>
</reference>
<reference evidence="2 3" key="1">
    <citation type="journal article" date="2013" name="Proc. Natl. Acad. Sci. U.S.A.">
        <title>Genome of an arbuscular mycorrhizal fungus provides insight into the oldest plant symbiosis.</title>
        <authorList>
            <person name="Tisserant E."/>
            <person name="Malbreil M."/>
            <person name="Kuo A."/>
            <person name="Kohler A."/>
            <person name="Symeonidi A."/>
            <person name="Balestrini R."/>
            <person name="Charron P."/>
            <person name="Duensing N."/>
            <person name="Frei Dit Frey N."/>
            <person name="Gianinazzi-Pearson V."/>
            <person name="Gilbert L.B."/>
            <person name="Handa Y."/>
            <person name="Herr J.R."/>
            <person name="Hijri M."/>
            <person name="Koul R."/>
            <person name="Kawaguchi M."/>
            <person name="Krajinski F."/>
            <person name="Lammers P.J."/>
            <person name="Masclaux F.G."/>
            <person name="Murat C."/>
            <person name="Morin E."/>
            <person name="Ndikumana S."/>
            <person name="Pagni M."/>
            <person name="Petitpierre D."/>
            <person name="Requena N."/>
            <person name="Rosikiewicz P."/>
            <person name="Riley R."/>
            <person name="Saito K."/>
            <person name="San Clemente H."/>
            <person name="Shapiro H."/>
            <person name="van Tuinen D."/>
            <person name="Becard G."/>
            <person name="Bonfante P."/>
            <person name="Paszkowski U."/>
            <person name="Shachar-Hill Y.Y."/>
            <person name="Tuskan G.A."/>
            <person name="Young P.W."/>
            <person name="Sanders I.R."/>
            <person name="Henrissat B."/>
            <person name="Rensing S.A."/>
            <person name="Grigoriev I.V."/>
            <person name="Corradi N."/>
            <person name="Roux C."/>
            <person name="Martin F."/>
        </authorList>
    </citation>
    <scope>NUCLEOTIDE SEQUENCE [LARGE SCALE GENOMIC DNA]</scope>
    <source>
        <strain evidence="2 3">DAOM 197198</strain>
    </source>
</reference>
<protein>
    <submittedName>
        <fullName evidence="2">Uncharacterized protein</fullName>
    </submittedName>
</protein>
<feature type="compositionally biased region" description="Basic and acidic residues" evidence="1">
    <location>
        <begin position="80"/>
        <end position="96"/>
    </location>
</feature>
<evidence type="ECO:0000313" key="3">
    <source>
        <dbReference type="Proteomes" id="UP000018888"/>
    </source>
</evidence>
<dbReference type="EMBL" id="AUPC02000032">
    <property type="protein sequence ID" value="POG78522.1"/>
    <property type="molecule type" value="Genomic_DNA"/>
</dbReference>
<evidence type="ECO:0000313" key="2">
    <source>
        <dbReference type="EMBL" id="POG78522.1"/>
    </source>
</evidence>
<sequence length="178" mass="20226">MASKLPLTFFKGPLGLQNISTNERASFLELVQAVLDKYDNISSENKVIQTIEKQNTSESVKDQLMDIEILEAPKMPKHQSKAEHNKRNQSDMKDNVSRLSSPSSFTKKKRKIASVSKANNSQSSSKTTKKQSAATLPKTISTIMTEYMPMNKDFIQKIMVYDILSTWSQLDMFNHFKT</sequence>
<dbReference type="AlphaFoldDB" id="A0A2P4QLJ6"/>
<feature type="region of interest" description="Disordered" evidence="1">
    <location>
        <begin position="72"/>
        <end position="135"/>
    </location>
</feature>
<accession>A0A2P4QLJ6</accession>
<keyword evidence="3" id="KW-1185">Reference proteome</keyword>
<name>A0A2P4QLJ6_RHIID</name>
<dbReference type="Proteomes" id="UP000018888">
    <property type="component" value="Unassembled WGS sequence"/>
</dbReference>
<comment type="caution">
    <text evidence="2">The sequence shown here is derived from an EMBL/GenBank/DDBJ whole genome shotgun (WGS) entry which is preliminary data.</text>
</comment>
<gene>
    <name evidence="2" type="ORF">GLOIN_2v1766715</name>
</gene>
<organism evidence="2 3">
    <name type="scientific">Rhizophagus irregularis (strain DAOM 181602 / DAOM 197198 / MUCL 43194)</name>
    <name type="common">Arbuscular mycorrhizal fungus</name>
    <name type="synonym">Glomus intraradices</name>
    <dbReference type="NCBI Taxonomy" id="747089"/>
    <lineage>
        <taxon>Eukaryota</taxon>
        <taxon>Fungi</taxon>
        <taxon>Fungi incertae sedis</taxon>
        <taxon>Mucoromycota</taxon>
        <taxon>Glomeromycotina</taxon>
        <taxon>Glomeromycetes</taxon>
        <taxon>Glomerales</taxon>
        <taxon>Glomeraceae</taxon>
        <taxon>Rhizophagus</taxon>
    </lineage>
</organism>
<proteinExistence type="predicted"/>
<feature type="compositionally biased region" description="Low complexity" evidence="1">
    <location>
        <begin position="113"/>
        <end position="134"/>
    </location>
</feature>
<evidence type="ECO:0000256" key="1">
    <source>
        <dbReference type="SAM" id="MobiDB-lite"/>
    </source>
</evidence>